<accession>A0A0E0S4T5</accession>
<dbReference type="VEuPathDB" id="FungiDB:FGRAMPH1_01G13413"/>
<reference evidence="2 4" key="3">
    <citation type="journal article" date="2015" name="BMC Genomics">
        <title>The completed genome sequence of the pathogenic ascomycete fungus Fusarium graminearum.</title>
        <authorList>
            <person name="King R."/>
            <person name="Urban M."/>
            <person name="Hammond-Kosack M.C."/>
            <person name="Hassani-Pak K."/>
            <person name="Hammond-Kosack K.E."/>
        </authorList>
    </citation>
    <scope>NUCLEOTIDE SEQUENCE [LARGE SCALE GENOMIC DNA]</scope>
    <source>
        <strain evidence="4">ATCC MYA-4620 / CBS 123657 / FGSC 9075 / NRRL 31084 / PH-1</strain>
        <strain evidence="2">PH-1</strain>
    </source>
</reference>
<reference evidence="3 4" key="1">
    <citation type="journal article" date="2007" name="Science">
        <title>The Fusarium graminearum genome reveals a link between localized polymorphism and pathogen specialization.</title>
        <authorList>
            <person name="Cuomo C.A."/>
            <person name="Gueldener U."/>
            <person name="Xu J.-R."/>
            <person name="Trail F."/>
            <person name="Turgeon B.G."/>
            <person name="Di Pietro A."/>
            <person name="Walton J.D."/>
            <person name="Ma L.-J."/>
            <person name="Baker S.E."/>
            <person name="Rep M."/>
            <person name="Adam G."/>
            <person name="Antoniw J."/>
            <person name="Baldwin T."/>
            <person name="Calvo S.E."/>
            <person name="Chang Y.-L."/>
            <person name="DeCaprio D."/>
            <person name="Gale L.R."/>
            <person name="Gnerre S."/>
            <person name="Goswami R.S."/>
            <person name="Hammond-Kosack K."/>
            <person name="Harris L.J."/>
            <person name="Hilburn K."/>
            <person name="Kennell J.C."/>
            <person name="Kroken S."/>
            <person name="Magnuson J.K."/>
            <person name="Mannhaupt G."/>
            <person name="Mauceli E.W."/>
            <person name="Mewes H.-W."/>
            <person name="Mitterbauer R."/>
            <person name="Muehlbauer G."/>
            <person name="Muensterkoetter M."/>
            <person name="Nelson D."/>
            <person name="O'Donnell K."/>
            <person name="Ouellet T."/>
            <person name="Qi W."/>
            <person name="Quesneville H."/>
            <person name="Roncero M.I.G."/>
            <person name="Seong K.-Y."/>
            <person name="Tetko I.V."/>
            <person name="Urban M."/>
            <person name="Waalwijk C."/>
            <person name="Ward T.J."/>
            <person name="Yao J."/>
            <person name="Birren B.W."/>
            <person name="Kistler H.C."/>
        </authorList>
    </citation>
    <scope>NUCLEOTIDE SEQUENCE [LARGE SCALE GENOMIC DNA]</scope>
    <source>
        <strain evidence="4">ATCC MYA-4620 / CBS 123657 / FGSC 9075 / NRRL 31084 / PH-1</strain>
        <strain evidence="3">PH-1 / ATCC MYA-4620 / FGSC 9075 / NRRL 31084</strain>
    </source>
</reference>
<proteinExistence type="predicted"/>
<evidence type="ECO:0000313" key="3">
    <source>
        <dbReference type="EnsemblFungi" id="CEF78510"/>
    </source>
</evidence>
<dbReference type="AlphaFoldDB" id="A0A098DJ57"/>
<accession>A0A098DJ57</accession>
<feature type="transmembrane region" description="Helical" evidence="1">
    <location>
        <begin position="21"/>
        <end position="42"/>
    </location>
</feature>
<name>A0A098DJ57_GIBZE</name>
<organism evidence="2 4">
    <name type="scientific">Gibberella zeae (strain ATCC MYA-4620 / CBS 123657 / FGSC 9075 / NRRL 31084 / PH-1)</name>
    <name type="common">Wheat head blight fungus</name>
    <name type="synonym">Fusarium graminearum</name>
    <dbReference type="NCBI Taxonomy" id="229533"/>
    <lineage>
        <taxon>Eukaryota</taxon>
        <taxon>Fungi</taxon>
        <taxon>Dikarya</taxon>
        <taxon>Ascomycota</taxon>
        <taxon>Pezizomycotina</taxon>
        <taxon>Sordariomycetes</taxon>
        <taxon>Hypocreomycetidae</taxon>
        <taxon>Hypocreales</taxon>
        <taxon>Nectriaceae</taxon>
        <taxon>Fusarium</taxon>
    </lineage>
</organism>
<evidence type="ECO:0000313" key="4">
    <source>
        <dbReference type="Proteomes" id="UP000070720"/>
    </source>
</evidence>
<keyword evidence="1" id="KW-1133">Transmembrane helix</keyword>
<evidence type="ECO:0000256" key="1">
    <source>
        <dbReference type="SAM" id="Phobius"/>
    </source>
</evidence>
<dbReference type="EnsemblFungi" id="CEF78510">
    <property type="protein sequence ID" value="CEF78510"/>
    <property type="gene ID" value="FGRRES_20180"/>
</dbReference>
<feature type="transmembrane region" description="Helical" evidence="1">
    <location>
        <begin position="67"/>
        <end position="90"/>
    </location>
</feature>
<dbReference type="EMBL" id="HG970333">
    <property type="protein sequence ID" value="CEF78510.1"/>
    <property type="molecule type" value="Genomic_DNA"/>
</dbReference>
<dbReference type="Proteomes" id="UP000070720">
    <property type="component" value="Chromosome 2"/>
</dbReference>
<reference evidence="3 4" key="2">
    <citation type="journal article" date="2010" name="Nature">
        <title>Comparative genomics reveals mobile pathogenicity chromosomes in Fusarium.</title>
        <authorList>
            <person name="Ma L.J."/>
            <person name="van der Does H.C."/>
            <person name="Borkovich K.A."/>
            <person name="Coleman J.J."/>
            <person name="Daboussi M.J."/>
            <person name="Di Pietro A."/>
            <person name="Dufresne M."/>
            <person name="Freitag M."/>
            <person name="Grabherr M."/>
            <person name="Henrissat B."/>
            <person name="Houterman P.M."/>
            <person name="Kang S."/>
            <person name="Shim W.B."/>
            <person name="Woloshuk C."/>
            <person name="Xie X."/>
            <person name="Xu J.R."/>
            <person name="Antoniw J."/>
            <person name="Baker S.E."/>
            <person name="Bluhm B.H."/>
            <person name="Breakspear A."/>
            <person name="Brown D.W."/>
            <person name="Butchko R.A."/>
            <person name="Chapman S."/>
            <person name="Coulson R."/>
            <person name="Coutinho P.M."/>
            <person name="Danchin E.G."/>
            <person name="Diener A."/>
            <person name="Gale L.R."/>
            <person name="Gardiner D.M."/>
            <person name="Goff S."/>
            <person name="Hammond-Kosack K.E."/>
            <person name="Hilburn K."/>
            <person name="Hua-Van A."/>
            <person name="Jonkers W."/>
            <person name="Kazan K."/>
            <person name="Kodira C.D."/>
            <person name="Koehrsen M."/>
            <person name="Kumar L."/>
            <person name="Lee Y.H."/>
            <person name="Li L."/>
            <person name="Manners J.M."/>
            <person name="Miranda-Saavedra D."/>
            <person name="Mukherjee M."/>
            <person name="Park G."/>
            <person name="Park J."/>
            <person name="Park S.Y."/>
            <person name="Proctor R.H."/>
            <person name="Regev A."/>
            <person name="Ruiz-Roldan M.C."/>
            <person name="Sain D."/>
            <person name="Sakthikumar S."/>
            <person name="Sykes S."/>
            <person name="Schwartz D.C."/>
            <person name="Turgeon B.G."/>
            <person name="Wapinski I."/>
            <person name="Yoder O."/>
            <person name="Young S."/>
            <person name="Zeng Q."/>
            <person name="Zhou S."/>
            <person name="Galagan J."/>
            <person name="Cuomo C.A."/>
            <person name="Kistler H.C."/>
            <person name="Rep M."/>
        </authorList>
    </citation>
    <scope>GENOME REANNOTATION</scope>
    <source>
        <strain evidence="4">ATCC MYA-4620 / CBS 123657 / FGSC 9075 / NRRL 31084 / PH-1</strain>
        <strain evidence="3">PH-1 / ATCC MYA-4620 / FGSC 9075 / NRRL 31084</strain>
    </source>
</reference>
<dbReference type="InParanoid" id="A0A098DJ57"/>
<keyword evidence="1" id="KW-0812">Transmembrane</keyword>
<protein>
    <submittedName>
        <fullName evidence="2">Chromosome 2, complete genome</fullName>
    </submittedName>
</protein>
<keyword evidence="1" id="KW-0472">Membrane</keyword>
<keyword evidence="4" id="KW-1185">Reference proteome</keyword>
<gene>
    <name evidence="2" type="ORF">FGRAMPH1_01T13413</name>
</gene>
<evidence type="ECO:0000313" key="2">
    <source>
        <dbReference type="EMBL" id="CEF78510.1"/>
    </source>
</evidence>
<reference evidence="3" key="4">
    <citation type="submission" date="2017-01" db="UniProtKB">
        <authorList>
            <consortium name="EnsemblFungi"/>
        </authorList>
    </citation>
    <scope>IDENTIFICATION</scope>
    <source>
        <strain evidence="3">PH-1 / ATCC MYA-4620 / FGSC 9075 / NRRL 31084</strain>
    </source>
</reference>
<sequence>MLVSTKLMRRFRNSPVGRNLYNIWLFVFALIVFLIFVSTYLVQAQTINMPDWTKDLRKYDGEEWDRYASILIVVVCVLFTFTLVTGVAILRSGQY</sequence>